<accession>A0A2G8SQG0</accession>
<dbReference type="PANTHER" id="PTHR28027:SF1">
    <property type="entry name" value="CAMP INDEPENDENT REGULATORY PROTEIN (AFU_ORTHOLOGUE AFUA_3G09640)"/>
    <property type="match status" value="1"/>
</dbReference>
<evidence type="ECO:0008006" key="4">
    <source>
        <dbReference type="Google" id="ProtNLM"/>
    </source>
</evidence>
<protein>
    <recommendedName>
        <fullName evidence="4">Gti1/Pac2 family-domain-containing protein</fullName>
    </recommendedName>
</protein>
<keyword evidence="3" id="KW-1185">Reference proteome</keyword>
<dbReference type="PANTHER" id="PTHR28027">
    <property type="entry name" value="TRANSCRIPTIONAL REGULATOR MIT1"/>
    <property type="match status" value="1"/>
</dbReference>
<dbReference type="Proteomes" id="UP000230002">
    <property type="component" value="Unassembled WGS sequence"/>
</dbReference>
<sequence length="312" mass="35402">MPPMQVPTCTGIRIRSLSDAHVIFHAVTLGLLPIVSRRLDIEERRYIHSGCVCVWEERSACGEASSSAGIERWTDGRRWGPSRVRDEFLYYQEKLPEFAEDEELSSLIFGDRLIKQTYSVYVDTPTGRRKWHLVAYFTGETLERLLTVDDIPELAAIRPLVPSGKYTTARMARQRARAESSGVPFFGQDIKPLPLASSSSNLSPFTTTSSHPRMSLYTFDQGDMSSSSPHSTPSPQSDMHLPTLKPPPWTPPRWFEDELATRQPNLNSTQNQRVARQHAINLAPLIYLRKQPYPPRDVMDDDILQKFDCGIV</sequence>
<dbReference type="AlphaFoldDB" id="A0A2G8SQG0"/>
<evidence type="ECO:0000313" key="2">
    <source>
        <dbReference type="EMBL" id="PIL36009.1"/>
    </source>
</evidence>
<feature type="region of interest" description="Disordered" evidence="1">
    <location>
        <begin position="197"/>
        <end position="253"/>
    </location>
</feature>
<dbReference type="GO" id="GO:0003677">
    <property type="term" value="F:DNA binding"/>
    <property type="evidence" value="ECO:0007669"/>
    <property type="project" value="TreeGrafter"/>
</dbReference>
<evidence type="ECO:0000313" key="3">
    <source>
        <dbReference type="Proteomes" id="UP000230002"/>
    </source>
</evidence>
<feature type="compositionally biased region" description="Low complexity" evidence="1">
    <location>
        <begin position="225"/>
        <end position="243"/>
    </location>
</feature>
<dbReference type="Pfam" id="PF09729">
    <property type="entry name" value="Gti1_Pac2"/>
    <property type="match status" value="1"/>
</dbReference>
<evidence type="ECO:0000256" key="1">
    <source>
        <dbReference type="SAM" id="MobiDB-lite"/>
    </source>
</evidence>
<gene>
    <name evidence="2" type="ORF">GSI_01669</name>
</gene>
<dbReference type="OrthoDB" id="5572844at2759"/>
<dbReference type="EMBL" id="AYKW01000002">
    <property type="protein sequence ID" value="PIL36009.1"/>
    <property type="molecule type" value="Genomic_DNA"/>
</dbReference>
<name>A0A2G8SQG0_9APHY</name>
<organism evidence="2 3">
    <name type="scientific">Ganoderma sinense ZZ0214-1</name>
    <dbReference type="NCBI Taxonomy" id="1077348"/>
    <lineage>
        <taxon>Eukaryota</taxon>
        <taxon>Fungi</taxon>
        <taxon>Dikarya</taxon>
        <taxon>Basidiomycota</taxon>
        <taxon>Agaricomycotina</taxon>
        <taxon>Agaricomycetes</taxon>
        <taxon>Polyporales</taxon>
        <taxon>Polyporaceae</taxon>
        <taxon>Ganoderma</taxon>
    </lineage>
</organism>
<comment type="caution">
    <text evidence="2">The sequence shown here is derived from an EMBL/GenBank/DDBJ whole genome shotgun (WGS) entry which is preliminary data.</text>
</comment>
<proteinExistence type="predicted"/>
<dbReference type="InterPro" id="IPR018608">
    <property type="entry name" value="Gti1/Pac2"/>
</dbReference>
<reference evidence="2 3" key="1">
    <citation type="journal article" date="2015" name="Sci. Rep.">
        <title>Chromosome-level genome map provides insights into diverse defense mechanisms in the medicinal fungus Ganoderma sinense.</title>
        <authorList>
            <person name="Zhu Y."/>
            <person name="Xu J."/>
            <person name="Sun C."/>
            <person name="Zhou S."/>
            <person name="Xu H."/>
            <person name="Nelson D.R."/>
            <person name="Qian J."/>
            <person name="Song J."/>
            <person name="Luo H."/>
            <person name="Xiang L."/>
            <person name="Li Y."/>
            <person name="Xu Z."/>
            <person name="Ji A."/>
            <person name="Wang L."/>
            <person name="Lu S."/>
            <person name="Hayward A."/>
            <person name="Sun W."/>
            <person name="Li X."/>
            <person name="Schwartz D.C."/>
            <person name="Wang Y."/>
            <person name="Chen S."/>
        </authorList>
    </citation>
    <scope>NUCLEOTIDE SEQUENCE [LARGE SCALE GENOMIC DNA]</scope>
    <source>
        <strain evidence="2 3">ZZ0214-1</strain>
    </source>
</reference>
<feature type="compositionally biased region" description="Low complexity" evidence="1">
    <location>
        <begin position="197"/>
        <end position="210"/>
    </location>
</feature>